<dbReference type="PIRSF" id="PIRSF025560">
    <property type="entry name" value="UCP025560"/>
    <property type="match status" value="1"/>
</dbReference>
<dbReference type="AlphaFoldDB" id="A0A1J5QU01"/>
<dbReference type="EMBL" id="MLJW01000439">
    <property type="protein sequence ID" value="OIQ87129.1"/>
    <property type="molecule type" value="Genomic_DNA"/>
</dbReference>
<dbReference type="Pfam" id="PF07027">
    <property type="entry name" value="DUF1318"/>
    <property type="match status" value="1"/>
</dbReference>
<comment type="caution">
    <text evidence="1">The sequence shown here is derived from an EMBL/GenBank/DDBJ whole genome shotgun (WGS) entry which is preliminary data.</text>
</comment>
<protein>
    <recommendedName>
        <fullName evidence="2">DUF1318 domain-containing protein</fullName>
    </recommendedName>
</protein>
<name>A0A1J5QU01_9ZZZZ</name>
<evidence type="ECO:0000313" key="1">
    <source>
        <dbReference type="EMBL" id="OIQ87129.1"/>
    </source>
</evidence>
<dbReference type="InterPro" id="IPR008309">
    <property type="entry name" value="YdbL"/>
</dbReference>
<proteinExistence type="predicted"/>
<organism evidence="1">
    <name type="scientific">mine drainage metagenome</name>
    <dbReference type="NCBI Taxonomy" id="410659"/>
    <lineage>
        <taxon>unclassified sequences</taxon>
        <taxon>metagenomes</taxon>
        <taxon>ecological metagenomes</taxon>
    </lineage>
</organism>
<accession>A0A1J5QU01</accession>
<evidence type="ECO:0008006" key="2">
    <source>
        <dbReference type="Google" id="ProtNLM"/>
    </source>
</evidence>
<gene>
    <name evidence="1" type="ORF">GALL_310170</name>
</gene>
<reference evidence="1" key="1">
    <citation type="submission" date="2016-10" db="EMBL/GenBank/DDBJ databases">
        <title>Sequence of Gallionella enrichment culture.</title>
        <authorList>
            <person name="Poehlein A."/>
            <person name="Muehling M."/>
            <person name="Daniel R."/>
        </authorList>
    </citation>
    <scope>NUCLEOTIDE SEQUENCE</scope>
</reference>
<sequence>MMKKLLFLLLLLPLLAFAAADLEINTPAISALKSSMQARHPQLAPLFSSGAVGLTRDGLIAVHDANAVPLRDRQAVNSLVAADNGDRNALYREIASANGHPEWEGEIRNTFAQRWVQKAQGGWWYQDAAGGWTKK</sequence>